<accession>A0A852V5N5</accession>
<feature type="region of interest" description="Disordered" evidence="1">
    <location>
        <begin position="82"/>
        <end position="133"/>
    </location>
</feature>
<dbReference type="GO" id="GO:0006310">
    <property type="term" value="P:DNA recombination"/>
    <property type="evidence" value="ECO:0007669"/>
    <property type="project" value="InterPro"/>
</dbReference>
<comment type="caution">
    <text evidence="2">The sequence shown here is derived from an EMBL/GenBank/DDBJ whole genome shotgun (WGS) entry which is preliminary data.</text>
</comment>
<dbReference type="Proteomes" id="UP000576393">
    <property type="component" value="Unassembled WGS sequence"/>
</dbReference>
<gene>
    <name evidence="2" type="ORF">HDA43_003434</name>
</gene>
<organism evidence="2 3">
    <name type="scientific">Streptosporangium sandarakinum</name>
    <dbReference type="NCBI Taxonomy" id="1260955"/>
    <lineage>
        <taxon>Bacteria</taxon>
        <taxon>Bacillati</taxon>
        <taxon>Actinomycetota</taxon>
        <taxon>Actinomycetes</taxon>
        <taxon>Streptosporangiales</taxon>
        <taxon>Streptosporangiaceae</taxon>
        <taxon>Streptosporangium</taxon>
    </lineage>
</organism>
<feature type="compositionally biased region" description="Basic and acidic residues" evidence="1">
    <location>
        <begin position="89"/>
        <end position="101"/>
    </location>
</feature>
<sequence length="133" mass="15049">MHPGSSDGPRRKIFVEATSVQVEGIREPAVTRADVSLQEHRERRELEREAAGKRWQEHGLVFAPNVGTHLDAHNVRRAFRKVLQNNELNPKEWTPRKRQPEDGLSPNRSGRSKTLPEGVVTQIDTTEALTGSR</sequence>
<dbReference type="RefSeq" id="WP_392570663.1">
    <property type="nucleotide sequence ID" value="NZ_JBICSS010000001.1"/>
</dbReference>
<dbReference type="AlphaFoldDB" id="A0A852V5N5"/>
<evidence type="ECO:0000256" key="1">
    <source>
        <dbReference type="SAM" id="MobiDB-lite"/>
    </source>
</evidence>
<keyword evidence="3" id="KW-1185">Reference proteome</keyword>
<dbReference type="GO" id="GO:0003677">
    <property type="term" value="F:DNA binding"/>
    <property type="evidence" value="ECO:0007669"/>
    <property type="project" value="InterPro"/>
</dbReference>
<name>A0A852V5N5_9ACTN</name>
<evidence type="ECO:0000313" key="2">
    <source>
        <dbReference type="EMBL" id="NYF41275.1"/>
    </source>
</evidence>
<dbReference type="EMBL" id="JACCCO010000001">
    <property type="protein sequence ID" value="NYF41275.1"/>
    <property type="molecule type" value="Genomic_DNA"/>
</dbReference>
<dbReference type="Gene3D" id="1.10.443.10">
    <property type="entry name" value="Intergrase catalytic core"/>
    <property type="match status" value="1"/>
</dbReference>
<evidence type="ECO:0000313" key="3">
    <source>
        <dbReference type="Proteomes" id="UP000576393"/>
    </source>
</evidence>
<proteinExistence type="predicted"/>
<dbReference type="InterPro" id="IPR013762">
    <property type="entry name" value="Integrase-like_cat_sf"/>
</dbReference>
<feature type="compositionally biased region" description="Polar residues" evidence="1">
    <location>
        <begin position="122"/>
        <end position="133"/>
    </location>
</feature>
<dbReference type="GO" id="GO:0015074">
    <property type="term" value="P:DNA integration"/>
    <property type="evidence" value="ECO:0007669"/>
    <property type="project" value="InterPro"/>
</dbReference>
<reference evidence="2 3" key="1">
    <citation type="submission" date="2020-07" db="EMBL/GenBank/DDBJ databases">
        <title>Sequencing the genomes of 1000 actinobacteria strains.</title>
        <authorList>
            <person name="Klenk H.-P."/>
        </authorList>
    </citation>
    <scope>NUCLEOTIDE SEQUENCE [LARGE SCALE GENOMIC DNA]</scope>
    <source>
        <strain evidence="2 3">DSM 45763</strain>
    </source>
</reference>
<protein>
    <submittedName>
        <fullName evidence="2">Uncharacterized protein</fullName>
    </submittedName>
</protein>